<dbReference type="PANTHER" id="PTHR12533:SF7">
    <property type="entry name" value="NFAT NUCLEAR FACTOR, ISOFORM B"/>
    <property type="match status" value="1"/>
</dbReference>
<evidence type="ECO:0000256" key="6">
    <source>
        <dbReference type="ARBA" id="ARBA00023125"/>
    </source>
</evidence>
<name>A0A336LQ50_CULSO</name>
<dbReference type="GO" id="GO:0000978">
    <property type="term" value="F:RNA polymerase II cis-regulatory region sequence-specific DNA binding"/>
    <property type="evidence" value="ECO:0007669"/>
    <property type="project" value="TreeGrafter"/>
</dbReference>
<dbReference type="SUPFAM" id="SSF81296">
    <property type="entry name" value="E set domains"/>
    <property type="match status" value="1"/>
</dbReference>
<dbReference type="GO" id="GO:0005634">
    <property type="term" value="C:nucleus"/>
    <property type="evidence" value="ECO:0007669"/>
    <property type="project" value="UniProtKB-SubCell"/>
</dbReference>
<feature type="compositionally biased region" description="Polar residues" evidence="9">
    <location>
        <begin position="896"/>
        <end position="912"/>
    </location>
</feature>
<keyword evidence="5" id="KW-0805">Transcription regulation</keyword>
<feature type="domain" description="RHD" evidence="10">
    <location>
        <begin position="244"/>
        <end position="415"/>
    </location>
</feature>
<feature type="region of interest" description="Disordered" evidence="9">
    <location>
        <begin position="255"/>
        <end position="277"/>
    </location>
</feature>
<dbReference type="InterPro" id="IPR011539">
    <property type="entry name" value="RHD_DNA_bind_dom"/>
</dbReference>
<dbReference type="Pfam" id="PF00554">
    <property type="entry name" value="RHD_DNA_bind"/>
    <property type="match status" value="1"/>
</dbReference>
<accession>A0A336LQ50</accession>
<reference evidence="11" key="1">
    <citation type="submission" date="2018-07" db="EMBL/GenBank/DDBJ databases">
        <authorList>
            <person name="Quirk P.G."/>
            <person name="Krulwich T.A."/>
        </authorList>
    </citation>
    <scope>NUCLEOTIDE SEQUENCE</scope>
</reference>
<feature type="compositionally biased region" description="Low complexity" evidence="9">
    <location>
        <begin position="811"/>
        <end position="825"/>
    </location>
</feature>
<feature type="compositionally biased region" description="Low complexity" evidence="9">
    <location>
        <begin position="958"/>
        <end position="987"/>
    </location>
</feature>
<dbReference type="VEuPathDB" id="VectorBase:CSON011690"/>
<keyword evidence="4" id="KW-0597">Phosphoprotein</keyword>
<dbReference type="GO" id="GO:0005667">
    <property type="term" value="C:transcription regulator complex"/>
    <property type="evidence" value="ECO:0007669"/>
    <property type="project" value="TreeGrafter"/>
</dbReference>
<dbReference type="InterPro" id="IPR013783">
    <property type="entry name" value="Ig-like_fold"/>
</dbReference>
<feature type="region of interest" description="Disordered" evidence="9">
    <location>
        <begin position="65"/>
        <end position="104"/>
    </location>
</feature>
<dbReference type="SMART" id="SM00429">
    <property type="entry name" value="IPT"/>
    <property type="match status" value="1"/>
</dbReference>
<dbReference type="EMBL" id="UFQT01000051">
    <property type="protein sequence ID" value="SSX19021.1"/>
    <property type="molecule type" value="Genomic_DNA"/>
</dbReference>
<dbReference type="AlphaFoldDB" id="A0A336LQ50"/>
<evidence type="ECO:0000256" key="4">
    <source>
        <dbReference type="ARBA" id="ARBA00022553"/>
    </source>
</evidence>
<dbReference type="InterPro" id="IPR032397">
    <property type="entry name" value="RHD_dimer"/>
</dbReference>
<feature type="compositionally biased region" description="Polar residues" evidence="9">
    <location>
        <begin position="941"/>
        <end position="957"/>
    </location>
</feature>
<gene>
    <name evidence="11" type="primary">CSON011690</name>
</gene>
<feature type="region of interest" description="Disordered" evidence="9">
    <location>
        <begin position="941"/>
        <end position="992"/>
    </location>
</feature>
<dbReference type="GO" id="GO:0005737">
    <property type="term" value="C:cytoplasm"/>
    <property type="evidence" value="ECO:0007669"/>
    <property type="project" value="UniProtKB-SubCell"/>
</dbReference>
<dbReference type="FunFam" id="2.60.40.340:FF:000002">
    <property type="entry name" value="Nuclear factor of activated T-cells 5, tonicity-responsive"/>
    <property type="match status" value="1"/>
</dbReference>
<evidence type="ECO:0000259" key="10">
    <source>
        <dbReference type="PROSITE" id="PS50254"/>
    </source>
</evidence>
<evidence type="ECO:0000256" key="5">
    <source>
        <dbReference type="ARBA" id="ARBA00023015"/>
    </source>
</evidence>
<dbReference type="InterPro" id="IPR037059">
    <property type="entry name" value="RHD_DNA_bind_dom_sf"/>
</dbReference>
<sequence>MLLKYTNGPLAGKGSGKGKGKFIRVNGGLRVNNSLSSINNRIYRRHYYRLPGKRPNQGKLFPRISPPHPCDNSNDSGLGVEGVNNNNNSYFTERNQEQQQQQQQTQQINLFQNNIISSAALASTTLQPETTKFFFFNHHKDSSNSFKLTESHANKDECRRPKRARVASISLESEDACSIESFMATQRDVQDVIGQQPINYSITTNQKRTTDSSSSKYSSMTKRISHAGAASCSNSHVPPEGSVSKNGQVKLEIISQPEQQHRARYQTEGSRGAVKDRRGSGFPIVKLSGYNKPAKLQIYIGTDVGRAVPHMFYQACKVSSKNSTPCSETKIDGTVVIEVDVKPETDMMVTCDCIGILKERNVDVELRFPDQLTPKNKKKSTKCRMIFKTEITNDDGTTESLFICSQPIVCTQPPGVPEICRKSITESSCLGGQDLFIIGKNFAKDTRVVFKAVKKGRIWEESVVPEQEFLQQTHLICTVPPYFDTDIVYPVNVHLFIVSNGKKSESHSFLYMPQSTTANTMAQLTLNAITSGTKTIQQAHGNPSQRTDVPIFVSSAEFTENMSQNTDNNANETKINMMAPPPALPPSTVSVISIDLQQEPRDLQAFAAVKAELLEETSQSSLIGCSSRTESNLGDFNPKLDENQKMDIAQNSVEMMVTQPSLNLMPTNMLELQIKQEIVRRGSLTQQDEINLMTSENLNLTSNINPTTTMYPQTVPIQSETNKSQMMVDQYHVNLVAATTAQLSLHTPNSVSQDVIMQDTCNMRSPENIMNVNIAPTMMVPTVHGDLESVNPMLSSNTLLPPTQSIVSNLSPTPSSSSSSSSSSTAVPMDQTQINITERTSPVAVKNMILDAAAEILSSPQQPSAETQSTINALIAMNTELNETKNPTTTQQQQQLSITAVSPSTENHSQTQLMDKEIRSEMTLNSCSTSPSNALLHVMSKSQSLSLPHQSTITSESQLQNNHQQQQLQQQQQQQQLHLHHQQQAQQSTSATVQTSIPQEIATMSESDLISFINPNAFDQGMYKSYYFRPIGRNARNNN</sequence>
<dbReference type="InterPro" id="IPR008366">
    <property type="entry name" value="NFAT"/>
</dbReference>
<dbReference type="SUPFAM" id="SSF49417">
    <property type="entry name" value="p53-like transcription factors"/>
    <property type="match status" value="1"/>
</dbReference>
<evidence type="ECO:0000313" key="11">
    <source>
        <dbReference type="EMBL" id="SSX19021.1"/>
    </source>
</evidence>
<evidence type="ECO:0000256" key="1">
    <source>
        <dbReference type="ARBA" id="ARBA00004123"/>
    </source>
</evidence>
<dbReference type="GO" id="GO:0000981">
    <property type="term" value="F:DNA-binding transcription factor activity, RNA polymerase II-specific"/>
    <property type="evidence" value="ECO:0007669"/>
    <property type="project" value="TreeGrafter"/>
</dbReference>
<dbReference type="OMA" id="NAAMQYH"/>
<dbReference type="Gene3D" id="2.60.40.10">
    <property type="entry name" value="Immunoglobulins"/>
    <property type="match status" value="1"/>
</dbReference>
<organism evidence="11">
    <name type="scientific">Culicoides sonorensis</name>
    <name type="common">Biting midge</name>
    <dbReference type="NCBI Taxonomy" id="179676"/>
    <lineage>
        <taxon>Eukaryota</taxon>
        <taxon>Metazoa</taxon>
        <taxon>Ecdysozoa</taxon>
        <taxon>Arthropoda</taxon>
        <taxon>Hexapoda</taxon>
        <taxon>Insecta</taxon>
        <taxon>Pterygota</taxon>
        <taxon>Neoptera</taxon>
        <taxon>Endopterygota</taxon>
        <taxon>Diptera</taxon>
        <taxon>Nematocera</taxon>
        <taxon>Chironomoidea</taxon>
        <taxon>Ceratopogonidae</taxon>
        <taxon>Ceratopogoninae</taxon>
        <taxon>Culicoides</taxon>
        <taxon>Monoculicoides</taxon>
    </lineage>
</organism>
<proteinExistence type="predicted"/>
<dbReference type="InterPro" id="IPR014756">
    <property type="entry name" value="Ig_E-set"/>
</dbReference>
<protein>
    <submittedName>
        <fullName evidence="11">CSON011690 protein</fullName>
    </submittedName>
</protein>
<evidence type="ECO:0000256" key="9">
    <source>
        <dbReference type="SAM" id="MobiDB-lite"/>
    </source>
</evidence>
<dbReference type="InterPro" id="IPR002909">
    <property type="entry name" value="IPT_dom"/>
</dbReference>
<feature type="region of interest" description="Disordered" evidence="9">
    <location>
        <begin position="228"/>
        <end position="247"/>
    </location>
</feature>
<keyword evidence="6" id="KW-0238">DNA-binding</keyword>
<dbReference type="PROSITE" id="PS50254">
    <property type="entry name" value="REL_2"/>
    <property type="match status" value="1"/>
</dbReference>
<keyword evidence="3" id="KW-0963">Cytoplasm</keyword>
<dbReference type="Pfam" id="PF16179">
    <property type="entry name" value="RHD_dimer"/>
    <property type="match status" value="1"/>
</dbReference>
<dbReference type="GO" id="GO:0048731">
    <property type="term" value="P:system development"/>
    <property type="evidence" value="ECO:0007669"/>
    <property type="project" value="UniProtKB-ARBA"/>
</dbReference>
<evidence type="ECO:0000256" key="2">
    <source>
        <dbReference type="ARBA" id="ARBA00004496"/>
    </source>
</evidence>
<evidence type="ECO:0000256" key="7">
    <source>
        <dbReference type="ARBA" id="ARBA00023163"/>
    </source>
</evidence>
<dbReference type="Gene3D" id="2.60.40.340">
    <property type="entry name" value="Rel homology domain (RHD), DNA-binding domain"/>
    <property type="match status" value="1"/>
</dbReference>
<evidence type="ECO:0000256" key="3">
    <source>
        <dbReference type="ARBA" id="ARBA00022490"/>
    </source>
</evidence>
<dbReference type="GO" id="GO:0048468">
    <property type="term" value="P:cell development"/>
    <property type="evidence" value="ECO:0007669"/>
    <property type="project" value="UniProtKB-ARBA"/>
</dbReference>
<comment type="subcellular location">
    <subcellularLocation>
        <location evidence="2">Cytoplasm</location>
    </subcellularLocation>
    <subcellularLocation>
        <location evidence="1">Nucleus</location>
    </subcellularLocation>
</comment>
<evidence type="ECO:0000256" key="8">
    <source>
        <dbReference type="ARBA" id="ARBA00023242"/>
    </source>
</evidence>
<feature type="region of interest" description="Disordered" evidence="9">
    <location>
        <begin position="885"/>
        <end position="912"/>
    </location>
</feature>
<dbReference type="InterPro" id="IPR008967">
    <property type="entry name" value="p53-like_TF_DNA-bd_sf"/>
</dbReference>
<feature type="region of interest" description="Disordered" evidence="9">
    <location>
        <begin position="804"/>
        <end position="837"/>
    </location>
</feature>
<dbReference type="PANTHER" id="PTHR12533">
    <property type="entry name" value="NFAT"/>
    <property type="match status" value="1"/>
</dbReference>
<keyword evidence="8" id="KW-0539">Nucleus</keyword>
<keyword evidence="7" id="KW-0804">Transcription</keyword>